<dbReference type="EMBL" id="JBHSNW010000002">
    <property type="protein sequence ID" value="MFC5814344.1"/>
    <property type="molecule type" value="Genomic_DNA"/>
</dbReference>
<evidence type="ECO:0000313" key="2">
    <source>
        <dbReference type="EMBL" id="MFC5814344.1"/>
    </source>
</evidence>
<sequence>MTRTAVGRFVSDEARERFLKAYEEAMSLWPEPREEFDVETRFGVVHVHRAGVERGEPIVLLHGHGANSSNWYPQIEAFGEHHPVYAIDTIDDPGRSVQHTVVKDSRDNAAWVNEVLERLGLDRVHLVGLSYGGWLTLNQAVYGAERLASVTLLDPGGLQKVPLRFLAGTIGGLFAMLFPRRCRPWFARVLANHALIAPARLMAPIVLSSRTYRPSYRPAARPFTDEELGSIRVPALVLLAGRSMLLSPEKALRRASALIPGVRAEIVPGIGHGLPLEAPELVNTRVLRFIDSEARSRFTG</sequence>
<comment type="caution">
    <text evidence="2">The sequence shown here is derived from an EMBL/GenBank/DDBJ whole genome shotgun (WGS) entry which is preliminary data.</text>
</comment>
<protein>
    <submittedName>
        <fullName evidence="2">Alpha/beta fold hydrolase</fullName>
    </submittedName>
</protein>
<dbReference type="PANTHER" id="PTHR43798">
    <property type="entry name" value="MONOACYLGLYCEROL LIPASE"/>
    <property type="match status" value="1"/>
</dbReference>
<dbReference type="GO" id="GO:0016787">
    <property type="term" value="F:hydrolase activity"/>
    <property type="evidence" value="ECO:0007669"/>
    <property type="project" value="UniProtKB-KW"/>
</dbReference>
<feature type="domain" description="AB hydrolase-1" evidence="1">
    <location>
        <begin position="58"/>
        <end position="283"/>
    </location>
</feature>
<dbReference type="Pfam" id="PF12697">
    <property type="entry name" value="Abhydrolase_6"/>
    <property type="match status" value="1"/>
</dbReference>
<dbReference type="RefSeq" id="WP_219550376.1">
    <property type="nucleotide sequence ID" value="NZ_JAHKRN010000058.1"/>
</dbReference>
<dbReference type="Proteomes" id="UP001596096">
    <property type="component" value="Unassembled WGS sequence"/>
</dbReference>
<reference evidence="3" key="1">
    <citation type="journal article" date="2019" name="Int. J. Syst. Evol. Microbiol.">
        <title>The Global Catalogue of Microorganisms (GCM) 10K type strain sequencing project: providing services to taxonomists for standard genome sequencing and annotation.</title>
        <authorList>
            <consortium name="The Broad Institute Genomics Platform"/>
            <consortium name="The Broad Institute Genome Sequencing Center for Infectious Disease"/>
            <person name="Wu L."/>
            <person name="Ma J."/>
        </authorList>
    </citation>
    <scope>NUCLEOTIDE SEQUENCE [LARGE SCALE GENOMIC DNA]</scope>
    <source>
        <strain evidence="3">CGMCC 4.7106</strain>
    </source>
</reference>
<organism evidence="2 3">
    <name type="scientific">Nonomuraea harbinensis</name>
    <dbReference type="NCBI Taxonomy" id="1286938"/>
    <lineage>
        <taxon>Bacteria</taxon>
        <taxon>Bacillati</taxon>
        <taxon>Actinomycetota</taxon>
        <taxon>Actinomycetes</taxon>
        <taxon>Streptosporangiales</taxon>
        <taxon>Streptosporangiaceae</taxon>
        <taxon>Nonomuraea</taxon>
    </lineage>
</organism>
<keyword evidence="2" id="KW-0378">Hydrolase</keyword>
<evidence type="ECO:0000313" key="3">
    <source>
        <dbReference type="Proteomes" id="UP001596096"/>
    </source>
</evidence>
<name>A0ABW1BM77_9ACTN</name>
<dbReference type="InterPro" id="IPR050266">
    <property type="entry name" value="AB_hydrolase_sf"/>
</dbReference>
<proteinExistence type="predicted"/>
<accession>A0ABW1BM77</accession>
<evidence type="ECO:0000259" key="1">
    <source>
        <dbReference type="Pfam" id="PF12697"/>
    </source>
</evidence>
<gene>
    <name evidence="2" type="ORF">ACFPUY_04570</name>
</gene>
<dbReference type="InterPro" id="IPR000073">
    <property type="entry name" value="AB_hydrolase_1"/>
</dbReference>
<keyword evidence="3" id="KW-1185">Reference proteome</keyword>